<feature type="region of interest" description="Disordered" evidence="1">
    <location>
        <begin position="103"/>
        <end position="127"/>
    </location>
</feature>
<reference evidence="2 3" key="1">
    <citation type="journal article" date="2022" name="Front. Microbiol.">
        <title>Identification and characterization of a novel class of self-sufficient cytochrome P450 hydroxylase involved in cyclohexanecarboxylate degradation in Paraburkholderia terrae strain KU-64.</title>
        <authorList>
            <person name="Yamamoto T."/>
            <person name="Hasegawa Y."/>
            <person name="Iwaki H."/>
        </authorList>
    </citation>
    <scope>NUCLEOTIDE SEQUENCE [LARGE SCALE GENOMIC DNA]</scope>
    <source>
        <strain evidence="2 3">KU-64</strain>
    </source>
</reference>
<dbReference type="Proteomes" id="UP001319874">
    <property type="component" value="Chromosome 3"/>
</dbReference>
<accession>A0ABN6JRW3</accession>
<evidence type="ECO:0000256" key="1">
    <source>
        <dbReference type="SAM" id="MobiDB-lite"/>
    </source>
</evidence>
<keyword evidence="3" id="KW-1185">Reference proteome</keyword>
<proteinExistence type="predicted"/>
<sequence>MDRPFRYTLGQHSDSDTFAQRFNLRAQCRHDNHHLSIVFGHRLRLQFARSVAYDNTSVSCDRLASQRLEDACEWMVRCNDEHVSERADWSSYDVGGMRRLTKCTHGQIGPSGNQRIPDSPKHLGGKA</sequence>
<evidence type="ECO:0000313" key="3">
    <source>
        <dbReference type="Proteomes" id="UP001319874"/>
    </source>
</evidence>
<dbReference type="EMBL" id="AP024957">
    <property type="protein sequence ID" value="BCZ83707.1"/>
    <property type="molecule type" value="Genomic_DNA"/>
</dbReference>
<name>A0ABN6JRW3_9BURK</name>
<evidence type="ECO:0000313" key="2">
    <source>
        <dbReference type="EMBL" id="BCZ83707.1"/>
    </source>
</evidence>
<organism evidence="2 3">
    <name type="scientific">Paraburkholderia terrae</name>
    <dbReference type="NCBI Taxonomy" id="311230"/>
    <lineage>
        <taxon>Bacteria</taxon>
        <taxon>Pseudomonadati</taxon>
        <taxon>Pseudomonadota</taxon>
        <taxon>Betaproteobacteria</taxon>
        <taxon>Burkholderiales</taxon>
        <taxon>Burkholderiaceae</taxon>
        <taxon>Paraburkholderia</taxon>
    </lineage>
</organism>
<protein>
    <submittedName>
        <fullName evidence="2">Uncharacterized protein</fullName>
    </submittedName>
</protein>
<gene>
    <name evidence="2" type="ORF">PTKU64_73820</name>
</gene>